<dbReference type="Pfam" id="PF13505">
    <property type="entry name" value="OMP_b-brl"/>
    <property type="match status" value="1"/>
</dbReference>
<evidence type="ECO:0000256" key="6">
    <source>
        <dbReference type="ARBA" id="ARBA00023065"/>
    </source>
</evidence>
<keyword evidence="6" id="KW-0406">Ion transport</keyword>
<dbReference type="Gene3D" id="2.40.160.20">
    <property type="match status" value="1"/>
</dbReference>
<dbReference type="InterPro" id="IPR036737">
    <property type="entry name" value="OmpA-like_sf"/>
</dbReference>
<dbReference type="Pfam" id="PF00691">
    <property type="entry name" value="OmpA"/>
    <property type="match status" value="1"/>
</dbReference>
<keyword evidence="7" id="KW-0626">Porin</keyword>
<dbReference type="Proteomes" id="UP000885750">
    <property type="component" value="Unassembled WGS sequence"/>
</dbReference>
<evidence type="ECO:0000256" key="10">
    <source>
        <dbReference type="PROSITE-ProRule" id="PRU00473"/>
    </source>
</evidence>
<name>A0A7V2WVM7_LEUMU</name>
<dbReference type="GO" id="GO:0015288">
    <property type="term" value="F:porin activity"/>
    <property type="evidence" value="ECO:0007669"/>
    <property type="project" value="UniProtKB-KW"/>
</dbReference>
<evidence type="ECO:0000256" key="3">
    <source>
        <dbReference type="ARBA" id="ARBA00022452"/>
    </source>
</evidence>
<dbReference type="GO" id="GO:0046930">
    <property type="term" value="C:pore complex"/>
    <property type="evidence" value="ECO:0007669"/>
    <property type="project" value="UniProtKB-KW"/>
</dbReference>
<evidence type="ECO:0000256" key="4">
    <source>
        <dbReference type="ARBA" id="ARBA00022692"/>
    </source>
</evidence>
<dbReference type="PRINTS" id="PR01021">
    <property type="entry name" value="OMPADOMAIN"/>
</dbReference>
<evidence type="ECO:0000256" key="5">
    <source>
        <dbReference type="ARBA" id="ARBA00022729"/>
    </source>
</evidence>
<evidence type="ECO:0000259" key="12">
    <source>
        <dbReference type="PROSITE" id="PS51123"/>
    </source>
</evidence>
<dbReference type="InterPro" id="IPR050330">
    <property type="entry name" value="Bact_OuterMem_StrucFunc"/>
</dbReference>
<keyword evidence="4" id="KW-0812">Transmembrane</keyword>
<reference evidence="13" key="1">
    <citation type="journal article" date="2020" name="mSystems">
        <title>Genome- and Community-Level Interaction Insights into Carbon Utilization and Element Cycling Functions of Hydrothermarchaeota in Hydrothermal Sediment.</title>
        <authorList>
            <person name="Zhou Z."/>
            <person name="Liu Y."/>
            <person name="Xu W."/>
            <person name="Pan J."/>
            <person name="Luo Z.H."/>
            <person name="Li M."/>
        </authorList>
    </citation>
    <scope>NUCLEOTIDE SEQUENCE [LARGE SCALE GENOMIC DNA]</scope>
    <source>
        <strain evidence="13">HyVt-493</strain>
    </source>
</reference>
<dbReference type="PROSITE" id="PS51123">
    <property type="entry name" value="OMPA_2"/>
    <property type="match status" value="1"/>
</dbReference>
<dbReference type="SUPFAM" id="SSF56925">
    <property type="entry name" value="OMPA-like"/>
    <property type="match status" value="1"/>
</dbReference>
<evidence type="ECO:0000256" key="11">
    <source>
        <dbReference type="SAM" id="SignalP"/>
    </source>
</evidence>
<keyword evidence="2" id="KW-0813">Transport</keyword>
<evidence type="ECO:0000313" key="13">
    <source>
        <dbReference type="EMBL" id="HFC93351.1"/>
    </source>
</evidence>
<proteinExistence type="predicted"/>
<organism evidence="13">
    <name type="scientific">Leucothrix mucor</name>
    <dbReference type="NCBI Taxonomy" id="45248"/>
    <lineage>
        <taxon>Bacteria</taxon>
        <taxon>Pseudomonadati</taxon>
        <taxon>Pseudomonadota</taxon>
        <taxon>Gammaproteobacteria</taxon>
        <taxon>Thiotrichales</taxon>
        <taxon>Thiotrichaceae</taxon>
        <taxon>Leucothrix</taxon>
    </lineage>
</organism>
<dbReference type="Gene3D" id="3.30.1330.60">
    <property type="entry name" value="OmpA-like domain"/>
    <property type="match status" value="1"/>
</dbReference>
<feature type="domain" description="OmpA-like" evidence="12">
    <location>
        <begin position="302"/>
        <end position="421"/>
    </location>
</feature>
<dbReference type="PANTHER" id="PTHR30329:SF21">
    <property type="entry name" value="LIPOPROTEIN YIAD-RELATED"/>
    <property type="match status" value="1"/>
</dbReference>
<dbReference type="CDD" id="cd07185">
    <property type="entry name" value="OmpA_C-like"/>
    <property type="match status" value="1"/>
</dbReference>
<feature type="chain" id="PRO_5030925878" evidence="11">
    <location>
        <begin position="47"/>
        <end position="425"/>
    </location>
</feature>
<comment type="caution">
    <text evidence="13">The sequence shown here is derived from an EMBL/GenBank/DDBJ whole genome shotgun (WGS) entry which is preliminary data.</text>
</comment>
<keyword evidence="8 10" id="KW-0472">Membrane</keyword>
<dbReference type="SUPFAM" id="SSF103088">
    <property type="entry name" value="OmpA-like"/>
    <property type="match status" value="1"/>
</dbReference>
<dbReference type="InterPro" id="IPR011250">
    <property type="entry name" value="OMP/PagP_B-barrel"/>
</dbReference>
<sequence length="425" mass="46669">MCYRYPPYNFSCSMGDDFNKNKNNIMKLIKLTLMVSLASLSLGSYADEAQSWQESWYIGGAVGKSTLTPKGSDNWHVTDDQATSKKLYTGVNITKDAGLEAFWADLGDADLKSNSQSGSVNYKAIGIAGVYKPMVKFAGIRPLAKLGIAKFTTKDKGEVSSKQLHDISLFMGAGAEYALSDNVNLRAEYERYDKDVAHYNLGLNWRPLQRNRHSIVEKIDNKKATPRLEPIPAYVPPKPAPVSRKITYQPAPKPAPAPRKIIYQPAPKPVPAPVKVIYQPAPKPVVIQKPKPAPLVIKKPKIQLIHSSLSGGSNFNTGSAQLTTRGQNRLNKLAYDIQASSMKVKGLQIVGHTDDVGNDQSNLALSLARANSVADYLQNLGVSRHIMRLDGKGESSPIASNQTEYGRAKNRRVEIIIKVVRTVVK</sequence>
<dbReference type="AlphaFoldDB" id="A0A7V2WVM7"/>
<dbReference type="InterPro" id="IPR027385">
    <property type="entry name" value="Beta-barrel_OMP"/>
</dbReference>
<feature type="signal peptide" evidence="11">
    <location>
        <begin position="1"/>
        <end position="46"/>
    </location>
</feature>
<keyword evidence="5 11" id="KW-0732">Signal</keyword>
<dbReference type="EMBL" id="DRMS01000416">
    <property type="protein sequence ID" value="HFC93351.1"/>
    <property type="molecule type" value="Genomic_DNA"/>
</dbReference>
<dbReference type="PANTHER" id="PTHR30329">
    <property type="entry name" value="STATOR ELEMENT OF FLAGELLAR MOTOR COMPLEX"/>
    <property type="match status" value="1"/>
</dbReference>
<dbReference type="InterPro" id="IPR006664">
    <property type="entry name" value="OMP_bac"/>
</dbReference>
<evidence type="ECO:0000256" key="8">
    <source>
        <dbReference type="ARBA" id="ARBA00023136"/>
    </source>
</evidence>
<evidence type="ECO:0000256" key="9">
    <source>
        <dbReference type="ARBA" id="ARBA00023237"/>
    </source>
</evidence>
<gene>
    <name evidence="13" type="ORF">ENJ51_11135</name>
</gene>
<evidence type="ECO:0000256" key="1">
    <source>
        <dbReference type="ARBA" id="ARBA00004571"/>
    </source>
</evidence>
<dbReference type="GO" id="GO:0006811">
    <property type="term" value="P:monoatomic ion transport"/>
    <property type="evidence" value="ECO:0007669"/>
    <property type="project" value="UniProtKB-KW"/>
</dbReference>
<evidence type="ECO:0000256" key="2">
    <source>
        <dbReference type="ARBA" id="ARBA00022448"/>
    </source>
</evidence>
<protein>
    <submittedName>
        <fullName evidence="13">OmpA family protein</fullName>
    </submittedName>
</protein>
<keyword evidence="9" id="KW-0998">Cell outer membrane</keyword>
<evidence type="ECO:0000256" key="7">
    <source>
        <dbReference type="ARBA" id="ARBA00023114"/>
    </source>
</evidence>
<dbReference type="GO" id="GO:0009279">
    <property type="term" value="C:cell outer membrane"/>
    <property type="evidence" value="ECO:0007669"/>
    <property type="project" value="UniProtKB-SubCell"/>
</dbReference>
<comment type="subcellular location">
    <subcellularLocation>
        <location evidence="1">Cell outer membrane</location>
        <topology evidence="1">Multi-pass membrane protein</topology>
    </subcellularLocation>
</comment>
<dbReference type="InterPro" id="IPR006665">
    <property type="entry name" value="OmpA-like"/>
</dbReference>
<accession>A0A7V2WVM7</accession>
<keyword evidence="3" id="KW-1134">Transmembrane beta strand</keyword>